<proteinExistence type="predicted"/>
<keyword evidence="3" id="KW-1185">Reference proteome</keyword>
<organism evidence="2 3">
    <name type="scientific">Pedobacter metabolipauper</name>
    <dbReference type="NCBI Taxonomy" id="425513"/>
    <lineage>
        <taxon>Bacteria</taxon>
        <taxon>Pseudomonadati</taxon>
        <taxon>Bacteroidota</taxon>
        <taxon>Sphingobacteriia</taxon>
        <taxon>Sphingobacteriales</taxon>
        <taxon>Sphingobacteriaceae</taxon>
        <taxon>Pedobacter</taxon>
    </lineage>
</organism>
<dbReference type="GO" id="GO:0016740">
    <property type="term" value="F:transferase activity"/>
    <property type="evidence" value="ECO:0007669"/>
    <property type="project" value="UniProtKB-KW"/>
</dbReference>
<dbReference type="PANTHER" id="PTHR43685:SF11">
    <property type="entry name" value="GLYCOSYLTRANSFERASE TAGX-RELATED"/>
    <property type="match status" value="1"/>
</dbReference>
<dbReference type="CDD" id="cd04196">
    <property type="entry name" value="GT_2_like_d"/>
    <property type="match status" value="1"/>
</dbReference>
<accession>A0A4R6SVY1</accession>
<dbReference type="InterPro" id="IPR029044">
    <property type="entry name" value="Nucleotide-diphossugar_trans"/>
</dbReference>
<dbReference type="EMBL" id="SNYC01000004">
    <property type="protein sequence ID" value="TDQ09970.1"/>
    <property type="molecule type" value="Genomic_DNA"/>
</dbReference>
<dbReference type="Pfam" id="PF00535">
    <property type="entry name" value="Glycos_transf_2"/>
    <property type="match status" value="1"/>
</dbReference>
<dbReference type="SUPFAM" id="SSF53448">
    <property type="entry name" value="Nucleotide-diphospho-sugar transferases"/>
    <property type="match status" value="1"/>
</dbReference>
<evidence type="ECO:0000313" key="2">
    <source>
        <dbReference type="EMBL" id="TDQ09970.1"/>
    </source>
</evidence>
<evidence type="ECO:0000313" key="3">
    <source>
        <dbReference type="Proteomes" id="UP000295620"/>
    </source>
</evidence>
<comment type="caution">
    <text evidence="2">The sequence shown here is derived from an EMBL/GenBank/DDBJ whole genome shotgun (WGS) entry which is preliminary data.</text>
</comment>
<dbReference type="RefSeq" id="WP_208112339.1">
    <property type="nucleotide sequence ID" value="NZ_SNYC01000004.1"/>
</dbReference>
<reference evidence="2 3" key="1">
    <citation type="submission" date="2019-03" db="EMBL/GenBank/DDBJ databases">
        <title>Genomic Encyclopedia of Archaeal and Bacterial Type Strains, Phase II (KMG-II): from individual species to whole genera.</title>
        <authorList>
            <person name="Goeker M."/>
        </authorList>
    </citation>
    <scope>NUCLEOTIDE SEQUENCE [LARGE SCALE GENOMIC DNA]</scope>
    <source>
        <strain evidence="2 3">DSM 19035</strain>
    </source>
</reference>
<dbReference type="Proteomes" id="UP000295620">
    <property type="component" value="Unassembled WGS sequence"/>
</dbReference>
<dbReference type="InterPro" id="IPR001173">
    <property type="entry name" value="Glyco_trans_2-like"/>
</dbReference>
<gene>
    <name evidence="2" type="ORF">ATK78_2129</name>
</gene>
<dbReference type="PANTHER" id="PTHR43685">
    <property type="entry name" value="GLYCOSYLTRANSFERASE"/>
    <property type="match status" value="1"/>
</dbReference>
<protein>
    <submittedName>
        <fullName evidence="2">Glycosyltransferase involved in cell wall biosynthesis</fullName>
    </submittedName>
</protein>
<feature type="domain" description="Glycosyltransferase 2-like" evidence="1">
    <location>
        <begin position="13"/>
        <end position="168"/>
    </location>
</feature>
<sequence length="246" mass="28802">MEQQTKYKRYPISICLATYNGAAHLKKQIDTILPQLDEADEIVISDDHSTDHTLEVLRSFHDERIKIFNNGKKKGPVGNFENSLQKANGEVIFLCDQDDIWFSDKIEKHMEMHKEYDLVVSDAIVTDEFNAVLFDSFFKERKSGKGILPNLIRNSYIGCCMSFKKELLKSALPFPNQIHMHDWWIGLVAEIKGRIYFLNEPLMYYIRHTENASNTLVKTLPLAEQFKNRLVLLTNLIKLRFFKKWR</sequence>
<keyword evidence="2" id="KW-0808">Transferase</keyword>
<dbReference type="AlphaFoldDB" id="A0A4R6SVY1"/>
<evidence type="ECO:0000259" key="1">
    <source>
        <dbReference type="Pfam" id="PF00535"/>
    </source>
</evidence>
<dbReference type="InterPro" id="IPR050834">
    <property type="entry name" value="Glycosyltransf_2"/>
</dbReference>
<dbReference type="Gene3D" id="3.90.550.10">
    <property type="entry name" value="Spore Coat Polysaccharide Biosynthesis Protein SpsA, Chain A"/>
    <property type="match status" value="1"/>
</dbReference>
<name>A0A4R6SVY1_9SPHI</name>